<feature type="region of interest" description="Disordered" evidence="1">
    <location>
        <begin position="542"/>
        <end position="593"/>
    </location>
</feature>
<gene>
    <name evidence="2" type="ORF">LAWI1_G007085</name>
</gene>
<feature type="compositionally biased region" description="Polar residues" evidence="1">
    <location>
        <begin position="37"/>
        <end position="57"/>
    </location>
</feature>
<dbReference type="EMBL" id="QGML01000969">
    <property type="protein sequence ID" value="TVY90134.1"/>
    <property type="molecule type" value="Genomic_DNA"/>
</dbReference>
<reference evidence="2 3" key="1">
    <citation type="submission" date="2018-05" db="EMBL/GenBank/DDBJ databases">
        <title>Genome sequencing and assembly of the regulated plant pathogen Lachnellula willkommii and related sister species for the development of diagnostic species identification markers.</title>
        <authorList>
            <person name="Giroux E."/>
            <person name="Bilodeau G."/>
        </authorList>
    </citation>
    <scope>NUCLEOTIDE SEQUENCE [LARGE SCALE GENOMIC DNA]</scope>
    <source>
        <strain evidence="2 3">CBS 172.35</strain>
    </source>
</reference>
<sequence>MQDDLNFGGVAVEMDGTESPNVLSEEASSLGEKEQESLTSGQTKPENSTPISPLSTSTHDKSRAKYQMKELETFAKRLEEAATRAFPSRGRSRYQQVIAVLIQWEEDDLNVQPGINRLRTLLDTCYGFYTETWVIPSASSQLTLMEMAMKFVVDFGSPENLLIVYYSGHASINSSGESTWLCNQDPLSPSVSWSMIQSLFEETKSDTLFLLDCSASRSAPGIVRGVNETISACGSETLPTGLDRHLFTNALISVLDKWTSRVSFSAAMLHSEILAEIKPDWPEKGNWADKQTAGKRRIPAYIASGGPHSSSIELARRRGYDNPSRASSNFSRPVPSPNPSPTPIFSKLDVYNPANLNKTLQSGESQIPHVLIFVALEEDQTSDVEAWYACVRAIPALAAYAVVEGIYKSYSTMLLVSIPLLLWNMIPDDPAVFFVAYVLSNNLLAANSVEIVQRLADTKQGVETRKSKISGKTVQVAPPHISLSKVGPPPLSAVKPHPMLIVNLPEVADVKQHSISKADPPQSVDIKPHSLSTVDHLGLPLDFKLPRQPSKLNPQKSVEVKPSAETKTYRPRMPASSSLPESKPQSQTMSKLDTVLPKNDITPTWEKSAMEKHIKELVQSAQLAREEASRAWNELGRREKKDRARHSALKAGKSVYIDGIQVSPTEQHLKSKAEAVLGTSITPLNSTHAPRRGNDEEKRPTTAPPRAPQQGRISVEERRPLLFDAGVRRGNGEEKNPTTRSELSFLDHKAKKLYTPIPPLLPLSIDPSPRKVLTPLPLEPTLLRPTPDPEVLKHMISIQSKLSSAGPSPPITPEKRQEDRWTFLDDDGEVVVAVSEVKRKGSKLVKKKRGD</sequence>
<feature type="compositionally biased region" description="Basic and acidic residues" evidence="1">
    <location>
        <begin position="558"/>
        <end position="568"/>
    </location>
</feature>
<name>A0A559MAZ5_9HELO</name>
<dbReference type="AlphaFoldDB" id="A0A559MAZ5"/>
<evidence type="ECO:0000256" key="1">
    <source>
        <dbReference type="SAM" id="MobiDB-lite"/>
    </source>
</evidence>
<organism evidence="2 3">
    <name type="scientific">Lachnellula willkommii</name>
    <dbReference type="NCBI Taxonomy" id="215461"/>
    <lineage>
        <taxon>Eukaryota</taxon>
        <taxon>Fungi</taxon>
        <taxon>Dikarya</taxon>
        <taxon>Ascomycota</taxon>
        <taxon>Pezizomycotina</taxon>
        <taxon>Leotiomycetes</taxon>
        <taxon>Helotiales</taxon>
        <taxon>Lachnaceae</taxon>
        <taxon>Lachnellula</taxon>
    </lineage>
</organism>
<feature type="compositionally biased region" description="Polar residues" evidence="1">
    <location>
        <begin position="679"/>
        <end position="688"/>
    </location>
</feature>
<feature type="compositionally biased region" description="Polar residues" evidence="1">
    <location>
        <begin position="575"/>
        <end position="591"/>
    </location>
</feature>
<protein>
    <submittedName>
        <fullName evidence="2">Uncharacterized protein</fullName>
    </submittedName>
</protein>
<evidence type="ECO:0000313" key="3">
    <source>
        <dbReference type="Proteomes" id="UP000315522"/>
    </source>
</evidence>
<comment type="caution">
    <text evidence="2">The sequence shown here is derived from an EMBL/GenBank/DDBJ whole genome shotgun (WGS) entry which is preliminary data.</text>
</comment>
<feature type="region of interest" description="Disordered" evidence="1">
    <location>
        <begin position="678"/>
        <end position="713"/>
    </location>
</feature>
<feature type="region of interest" description="Disordered" evidence="1">
    <location>
        <begin position="1"/>
        <end position="62"/>
    </location>
</feature>
<feature type="region of interest" description="Disordered" evidence="1">
    <location>
        <begin position="318"/>
        <end position="339"/>
    </location>
</feature>
<proteinExistence type="predicted"/>
<evidence type="ECO:0000313" key="2">
    <source>
        <dbReference type="EMBL" id="TVY90134.1"/>
    </source>
</evidence>
<keyword evidence="3" id="KW-1185">Reference proteome</keyword>
<dbReference type="Proteomes" id="UP000315522">
    <property type="component" value="Unassembled WGS sequence"/>
</dbReference>
<accession>A0A559MAZ5</accession>